<dbReference type="SMART" id="SM00872">
    <property type="entry name" value="Alpha-mann_mid"/>
    <property type="match status" value="1"/>
</dbReference>
<evidence type="ECO:0000313" key="9">
    <source>
        <dbReference type="Proteomes" id="UP000886819"/>
    </source>
</evidence>
<dbReference type="GO" id="GO:0046872">
    <property type="term" value="F:metal ion binding"/>
    <property type="evidence" value="ECO:0007669"/>
    <property type="project" value="UniProtKB-KW"/>
</dbReference>
<dbReference type="SUPFAM" id="SSF88713">
    <property type="entry name" value="Glycoside hydrolase/deacetylase"/>
    <property type="match status" value="1"/>
</dbReference>
<dbReference type="Proteomes" id="UP000886819">
    <property type="component" value="Unassembled WGS sequence"/>
</dbReference>
<dbReference type="Pfam" id="PF17677">
    <property type="entry name" value="Glyco_hydro38C2"/>
    <property type="match status" value="1"/>
</dbReference>
<dbReference type="Gene3D" id="3.20.110.10">
    <property type="entry name" value="Glycoside hydrolase 38, N terminal domain"/>
    <property type="match status" value="1"/>
</dbReference>
<dbReference type="InterPro" id="IPR011013">
    <property type="entry name" value="Gal_mutarotase_sf_dom"/>
</dbReference>
<dbReference type="InterPro" id="IPR011330">
    <property type="entry name" value="Glyco_hydro/deAcase_b/a-brl"/>
</dbReference>
<comment type="similarity">
    <text evidence="2">Belongs to the glycosyl hydrolase 38 family.</text>
</comment>
<dbReference type="Gene3D" id="2.60.40.2220">
    <property type="match status" value="1"/>
</dbReference>
<evidence type="ECO:0000313" key="8">
    <source>
        <dbReference type="EMBL" id="HIQ62634.1"/>
    </source>
</evidence>
<dbReference type="Pfam" id="PF01074">
    <property type="entry name" value="Glyco_hydro_38N"/>
    <property type="match status" value="1"/>
</dbReference>
<feature type="domain" description="Glycoside hydrolase family 38 central" evidence="7">
    <location>
        <begin position="520"/>
        <end position="598"/>
    </location>
</feature>
<reference evidence="8" key="2">
    <citation type="journal article" date="2021" name="PeerJ">
        <title>Extensive microbial diversity within the chicken gut microbiome revealed by metagenomics and culture.</title>
        <authorList>
            <person name="Gilroy R."/>
            <person name="Ravi A."/>
            <person name="Getino M."/>
            <person name="Pursley I."/>
            <person name="Horton D.L."/>
            <person name="Alikhan N.F."/>
            <person name="Baker D."/>
            <person name="Gharbi K."/>
            <person name="Hall N."/>
            <person name="Watson M."/>
            <person name="Adriaenssens E.M."/>
            <person name="Foster-Nyarko E."/>
            <person name="Jarju S."/>
            <person name="Secka A."/>
            <person name="Antonio M."/>
            <person name="Oren A."/>
            <person name="Chaudhuri R.R."/>
            <person name="La Ragione R."/>
            <person name="Hildebrand F."/>
            <person name="Pallen M.J."/>
        </authorList>
    </citation>
    <scope>NUCLEOTIDE SEQUENCE</scope>
    <source>
        <strain evidence="8">ChiHile30-977</strain>
    </source>
</reference>
<dbReference type="InterPro" id="IPR037094">
    <property type="entry name" value="Glyco_hydro_38_cen_sf"/>
</dbReference>
<evidence type="ECO:0000256" key="6">
    <source>
        <dbReference type="ARBA" id="ARBA00023295"/>
    </source>
</evidence>
<dbReference type="GO" id="GO:0030246">
    <property type="term" value="F:carbohydrate binding"/>
    <property type="evidence" value="ECO:0007669"/>
    <property type="project" value="InterPro"/>
</dbReference>
<dbReference type="Gene3D" id="2.70.98.30">
    <property type="entry name" value="Golgi alpha-mannosidase II, domain 4"/>
    <property type="match status" value="1"/>
</dbReference>
<dbReference type="InterPro" id="IPR041147">
    <property type="entry name" value="GH38_C"/>
</dbReference>
<dbReference type="FunFam" id="3.20.110.10:FF:000002">
    <property type="entry name" value="alpha-mannosidase 2C1 isoform X1"/>
    <property type="match status" value="1"/>
</dbReference>
<dbReference type="Gene3D" id="1.20.1270.50">
    <property type="entry name" value="Glycoside hydrolase family 38, central domain"/>
    <property type="match status" value="1"/>
</dbReference>
<dbReference type="CDD" id="cd10789">
    <property type="entry name" value="GH38N_AMII_ER_cytosolic"/>
    <property type="match status" value="1"/>
</dbReference>
<evidence type="ECO:0000256" key="1">
    <source>
        <dbReference type="ARBA" id="ARBA00000365"/>
    </source>
</evidence>
<dbReference type="InterPro" id="IPR028995">
    <property type="entry name" value="Glyco_hydro_57/38_cen_sf"/>
</dbReference>
<proteinExistence type="inferred from homology"/>
<dbReference type="FunFam" id="1.20.1270.50:FF:000004">
    <property type="entry name" value="alpha-mannosidase 2C1 isoform X1"/>
    <property type="match status" value="1"/>
</dbReference>
<evidence type="ECO:0000256" key="4">
    <source>
        <dbReference type="ARBA" id="ARBA00022723"/>
    </source>
</evidence>
<dbReference type="InterPro" id="IPR015341">
    <property type="entry name" value="Glyco_hydro_38_cen"/>
</dbReference>
<protein>
    <recommendedName>
        <fullName evidence="3">alpha-mannosidase</fullName>
        <ecNumber evidence="3">3.2.1.24</ecNumber>
    </recommendedName>
</protein>
<dbReference type="Pfam" id="PF07748">
    <property type="entry name" value="Glyco_hydro_38C"/>
    <property type="match status" value="1"/>
</dbReference>
<keyword evidence="4" id="KW-0479">Metal-binding</keyword>
<dbReference type="EMBL" id="DVFI01000049">
    <property type="protein sequence ID" value="HIQ62634.1"/>
    <property type="molecule type" value="Genomic_DNA"/>
</dbReference>
<reference evidence="8" key="1">
    <citation type="submission" date="2020-10" db="EMBL/GenBank/DDBJ databases">
        <authorList>
            <person name="Gilroy R."/>
        </authorList>
    </citation>
    <scope>NUCLEOTIDE SEQUENCE</scope>
    <source>
        <strain evidence="8">ChiHile30-977</strain>
    </source>
</reference>
<dbReference type="InterPro" id="IPR027291">
    <property type="entry name" value="Glyco_hydro_38_N_sf"/>
</dbReference>
<dbReference type="GO" id="GO:0004559">
    <property type="term" value="F:alpha-mannosidase activity"/>
    <property type="evidence" value="ECO:0007669"/>
    <property type="project" value="UniProtKB-EC"/>
</dbReference>
<evidence type="ECO:0000256" key="2">
    <source>
        <dbReference type="ARBA" id="ARBA00009792"/>
    </source>
</evidence>
<dbReference type="PANTHER" id="PTHR46017">
    <property type="entry name" value="ALPHA-MANNOSIDASE 2C1"/>
    <property type="match status" value="1"/>
</dbReference>
<organism evidence="8 9">
    <name type="scientific">Candidatus Avichristensenella intestinipullorum</name>
    <dbReference type="NCBI Taxonomy" id="2840693"/>
    <lineage>
        <taxon>Bacteria</taxon>
        <taxon>Bacillati</taxon>
        <taxon>Bacillota</taxon>
        <taxon>Clostridia</taxon>
        <taxon>Candidatus Avichristensenella</taxon>
    </lineage>
</organism>
<dbReference type="EC" id="3.2.1.24" evidence="3"/>
<name>A0A9D0YVT1_9FIRM</name>
<dbReference type="Pfam" id="PF09261">
    <property type="entry name" value="Alpha-mann_mid"/>
    <property type="match status" value="1"/>
</dbReference>
<dbReference type="FunFam" id="2.70.98.30:FF:000001">
    <property type="entry name" value="alpha-mannosidase 2C1 isoform X2"/>
    <property type="match status" value="1"/>
</dbReference>
<evidence type="ECO:0000256" key="5">
    <source>
        <dbReference type="ARBA" id="ARBA00022801"/>
    </source>
</evidence>
<dbReference type="InterPro" id="IPR011682">
    <property type="entry name" value="Glyco_hydro_38_C"/>
</dbReference>
<sequence>MPMHQLDLRVRKILETLRALRVRSAAPLANIEILSSPDGSWESFANGAEWGQTRKENWTWFRFSVHIPHDFPPGDAALRVLTGREGNWEAVHPQFLAYLDGREEQAFDTRHHEMRLPDASPGRSYTVRLEAYAHAESHGMPPVPPRLQVDLLCLCPETDALYYDLFVPWEAATLLPEGSRERERLLYALSDAVNLLDLRAPYTPAFLDSVEQARRFLRESLYAPLQGREPEAIATCVGHSHIDVAWLWDIEQTRHKAARTFSTMLKLMERYPEFTFMSSQAQLYQFVKEDHPALYARIREAIRRGQWEPEGGMWVEADCNLISGESIVRQLLYGNEFFQTEFGHRCRILWLPDVFGYSAALPQILKKSGIKYFFTSKLSWSEFNLFPYDTFVWRGIDGSEVLTHFTPSRDYCGGGTYEKHEDLQHFTTYNALLSPNQIKGGWQRFQQKGLDNQFLVSYGYGDGGGGPTEEMLENARRLTASLPGVPAVRQDFAGAFFEGLAKRVMNDRRLPKWSGELYLEYHRGTYTAMARNKRSNRKLEILLREVELWCEYAREELGTAYPQEALRALWHQALTLQFHDILPGSSIQKVYEDSKSTYARLFEQAEALLGTAQRALTQEDSESLTLWNSLSRSRDDVVRFAAPEGVTALVDAQGHQFPVQRLSDGSCVAFVQGLAPLSAVTLRFVRGPLQPFEALADASGFDTPLFCGRFDENMRIVSLIDRRTGRETVQPGHALNRLVVYDNRPHRYDAWDVNIYYPEKQWTLEHPESVEIVEQGPVLTAVRVRHRFGTSSIVQDMVFYHDLARIDFQTTVSWREAHGLLKAHFPVDVFCDSATFDIQYGNVRRPTHRNTSWDAARFEVCAHKWMDISEPGFGVAVLNDCKYGCSVHDNDMALTLLKSSTYPNPTADQEQHVFTYALCPHPGDWRSARVPDEAYALNIPVRTVAGRLRAGMPPASYARVNQPNIIIECVKAALHGEGGILRLYECYGMRCQATLTLARRPSCVRRISLMEEDGEVLETAENRVVLEVKPYEIVSLRIL</sequence>
<dbReference type="SUPFAM" id="SSF88688">
    <property type="entry name" value="Families 57/38 glycoside transferase middle domain"/>
    <property type="match status" value="1"/>
</dbReference>
<keyword evidence="5" id="KW-0378">Hydrolase</keyword>
<comment type="catalytic activity">
    <reaction evidence="1">
        <text>Hydrolysis of terminal, non-reducing alpha-D-mannose residues in alpha-D-mannosides.</text>
        <dbReference type="EC" id="3.2.1.24"/>
    </reaction>
</comment>
<evidence type="ECO:0000259" key="7">
    <source>
        <dbReference type="SMART" id="SM00872"/>
    </source>
</evidence>
<dbReference type="InterPro" id="IPR000602">
    <property type="entry name" value="Glyco_hydro_38_N"/>
</dbReference>
<dbReference type="GO" id="GO:0006013">
    <property type="term" value="P:mannose metabolic process"/>
    <property type="evidence" value="ECO:0007669"/>
    <property type="project" value="InterPro"/>
</dbReference>
<accession>A0A9D0YVT1</accession>
<dbReference type="PANTHER" id="PTHR46017:SF1">
    <property type="entry name" value="ALPHA-MANNOSIDASE 2C1"/>
    <property type="match status" value="1"/>
</dbReference>
<gene>
    <name evidence="8" type="ORF">IAA66_03490</name>
</gene>
<evidence type="ECO:0000256" key="3">
    <source>
        <dbReference type="ARBA" id="ARBA00012752"/>
    </source>
</evidence>
<keyword evidence="6" id="KW-0326">Glycosidase</keyword>
<comment type="caution">
    <text evidence="8">The sequence shown here is derived from an EMBL/GenBank/DDBJ whole genome shotgun (WGS) entry which is preliminary data.</text>
</comment>
<dbReference type="SUPFAM" id="SSF74650">
    <property type="entry name" value="Galactose mutarotase-like"/>
    <property type="match status" value="1"/>
</dbReference>
<dbReference type="GO" id="GO:0009313">
    <property type="term" value="P:oligosaccharide catabolic process"/>
    <property type="evidence" value="ECO:0007669"/>
    <property type="project" value="TreeGrafter"/>
</dbReference>
<dbReference type="AlphaFoldDB" id="A0A9D0YVT1"/>